<dbReference type="InterPro" id="IPR012902">
    <property type="entry name" value="N_methyl_site"/>
</dbReference>
<gene>
    <name evidence="2" type="ORF">H9874_12120</name>
</gene>
<feature type="transmembrane region" description="Helical" evidence="1">
    <location>
        <begin position="12"/>
        <end position="34"/>
    </location>
</feature>
<evidence type="ECO:0000313" key="3">
    <source>
        <dbReference type="Proteomes" id="UP000824264"/>
    </source>
</evidence>
<dbReference type="Pfam" id="PF07963">
    <property type="entry name" value="N_methyl"/>
    <property type="match status" value="1"/>
</dbReference>
<protein>
    <submittedName>
        <fullName evidence="2">Type II secretion system GspH family protein</fullName>
    </submittedName>
</protein>
<sequence length="171" mass="18139">MFSDNRARRGFTLLEVVCTLIILGVLGGLVFSGFSSALTGYAQMRASAATYMQAELALIRLRKEVADVFDAVRLGGAEGAAEGADLSFRRPDGTAVRLYMEGKNLMLKEGERSGPLLGGVTTGKQPLFTARYPEGSILPDLITVTFTLDAPAGPKPYSLAISPRNTPPAKG</sequence>
<dbReference type="SUPFAM" id="SSF54523">
    <property type="entry name" value="Pili subunits"/>
    <property type="match status" value="1"/>
</dbReference>
<dbReference type="Proteomes" id="UP000824264">
    <property type="component" value="Unassembled WGS sequence"/>
</dbReference>
<comment type="caution">
    <text evidence="2">The sequence shown here is derived from an EMBL/GenBank/DDBJ whole genome shotgun (WGS) entry which is preliminary data.</text>
</comment>
<evidence type="ECO:0000256" key="1">
    <source>
        <dbReference type="SAM" id="Phobius"/>
    </source>
</evidence>
<reference evidence="2" key="2">
    <citation type="submission" date="2021-04" db="EMBL/GenBank/DDBJ databases">
        <authorList>
            <person name="Gilroy R."/>
        </authorList>
    </citation>
    <scope>NUCLEOTIDE SEQUENCE</scope>
    <source>
        <strain evidence="2">ChiSxjej5B17-1746</strain>
    </source>
</reference>
<accession>A0A9D1R2S6</accession>
<reference evidence="2" key="1">
    <citation type="journal article" date="2021" name="PeerJ">
        <title>Extensive microbial diversity within the chicken gut microbiome revealed by metagenomics and culture.</title>
        <authorList>
            <person name="Gilroy R."/>
            <person name="Ravi A."/>
            <person name="Getino M."/>
            <person name="Pursley I."/>
            <person name="Horton D.L."/>
            <person name="Alikhan N.F."/>
            <person name="Baker D."/>
            <person name="Gharbi K."/>
            <person name="Hall N."/>
            <person name="Watson M."/>
            <person name="Adriaenssens E.M."/>
            <person name="Foster-Nyarko E."/>
            <person name="Jarju S."/>
            <person name="Secka A."/>
            <person name="Antonio M."/>
            <person name="Oren A."/>
            <person name="Chaudhuri R.R."/>
            <person name="La Ragione R."/>
            <person name="Hildebrand F."/>
            <person name="Pallen M.J."/>
        </authorList>
    </citation>
    <scope>NUCLEOTIDE SEQUENCE</scope>
    <source>
        <strain evidence="2">ChiSxjej5B17-1746</strain>
    </source>
</reference>
<proteinExistence type="predicted"/>
<keyword evidence="1" id="KW-0472">Membrane</keyword>
<dbReference type="EMBL" id="DXGI01000455">
    <property type="protein sequence ID" value="HIW79869.1"/>
    <property type="molecule type" value="Genomic_DNA"/>
</dbReference>
<dbReference type="InterPro" id="IPR045584">
    <property type="entry name" value="Pilin-like"/>
</dbReference>
<evidence type="ECO:0000313" key="2">
    <source>
        <dbReference type="EMBL" id="HIW79869.1"/>
    </source>
</evidence>
<dbReference type="AlphaFoldDB" id="A0A9D1R2S6"/>
<keyword evidence="1" id="KW-1133">Transmembrane helix</keyword>
<name>A0A9D1R2S6_9BACT</name>
<keyword evidence="1" id="KW-0812">Transmembrane</keyword>
<organism evidence="2 3">
    <name type="scientific">Candidatus Bilophila faecipullorum</name>
    <dbReference type="NCBI Taxonomy" id="2838482"/>
    <lineage>
        <taxon>Bacteria</taxon>
        <taxon>Pseudomonadati</taxon>
        <taxon>Thermodesulfobacteriota</taxon>
        <taxon>Desulfovibrionia</taxon>
        <taxon>Desulfovibrionales</taxon>
        <taxon>Desulfovibrionaceae</taxon>
        <taxon>Bilophila</taxon>
    </lineage>
</organism>
<dbReference type="NCBIfam" id="TIGR02532">
    <property type="entry name" value="IV_pilin_GFxxxE"/>
    <property type="match status" value="1"/>
</dbReference>